<dbReference type="Pfam" id="PF00561">
    <property type="entry name" value="Abhydrolase_1"/>
    <property type="match status" value="1"/>
</dbReference>
<sequence>MGFISKFKLLFGGLIAVVLFGIGNMDGKAQGGATHEQAQAQDADASPHRSGFVEGDGVRLNYLDWGSDGPPLILIHGIANSPHIFDELAPLLRDRFHVVAYARRGHGQSEAPVGPYDSNALVGDLVHLLDNLKIERANFLGWSMGGNEVTEFAGRYPDRVEKIVYLEGGYDWSDPAFFKAFTEMLAVNSPKPETLASFDALKAWYRAAWIGRDVQWTPALEAFLRDAVRIDADGRVDPVPTIEVFAALHQTLGTWQRDYAKVRAPALAIYGSSFFPEDASGTDLARKVRDFEQSAATPFRRASIERIQRELRDVQVLELPDRSHMSIGVIAPDVLAASIRAFLLSGSAAR</sequence>
<dbReference type="eggNOG" id="COG0596">
    <property type="taxonomic scope" value="Bacteria"/>
</dbReference>
<evidence type="ECO:0000256" key="1">
    <source>
        <dbReference type="SAM" id="MobiDB-lite"/>
    </source>
</evidence>
<dbReference type="InterPro" id="IPR029058">
    <property type="entry name" value="AB_hydrolase_fold"/>
</dbReference>
<dbReference type="PANTHER" id="PTHR43798:SF33">
    <property type="entry name" value="HYDROLASE, PUTATIVE (AFU_ORTHOLOGUE AFUA_2G14860)-RELATED"/>
    <property type="match status" value="1"/>
</dbReference>
<dbReference type="AlphaFoldDB" id="D8JR02"/>
<accession>D8JR02</accession>
<dbReference type="SUPFAM" id="SSF53474">
    <property type="entry name" value="alpha/beta-Hydrolases"/>
    <property type="match status" value="1"/>
</dbReference>
<dbReference type="PRINTS" id="PR00111">
    <property type="entry name" value="ABHYDROLASE"/>
</dbReference>
<dbReference type="HOGENOM" id="CLU_857481_0_0_5"/>
<name>D8JR02_HYPDA</name>
<gene>
    <name evidence="3" type="ordered locus">Hden_0329</name>
</gene>
<dbReference type="GO" id="GO:0016020">
    <property type="term" value="C:membrane"/>
    <property type="evidence" value="ECO:0007669"/>
    <property type="project" value="TreeGrafter"/>
</dbReference>
<protein>
    <submittedName>
        <fullName evidence="3">Alpha/beta hydrolase fold protein</fullName>
    </submittedName>
</protein>
<feature type="region of interest" description="Disordered" evidence="1">
    <location>
        <begin position="30"/>
        <end position="49"/>
    </location>
</feature>
<dbReference type="InterPro" id="IPR050266">
    <property type="entry name" value="AB_hydrolase_sf"/>
</dbReference>
<dbReference type="PANTHER" id="PTHR43798">
    <property type="entry name" value="MONOACYLGLYCEROL LIPASE"/>
    <property type="match status" value="1"/>
</dbReference>
<dbReference type="InterPro" id="IPR000073">
    <property type="entry name" value="AB_hydrolase_1"/>
</dbReference>
<dbReference type="EMBL" id="CP002083">
    <property type="protein sequence ID" value="ADJ22154.1"/>
    <property type="molecule type" value="Genomic_DNA"/>
</dbReference>
<keyword evidence="3" id="KW-0378">Hydrolase</keyword>
<dbReference type="GO" id="GO:0016787">
    <property type="term" value="F:hydrolase activity"/>
    <property type="evidence" value="ECO:0007669"/>
    <property type="project" value="UniProtKB-KW"/>
</dbReference>
<evidence type="ECO:0000313" key="3">
    <source>
        <dbReference type="EMBL" id="ADJ22154.1"/>
    </source>
</evidence>
<organism evidence="3 4">
    <name type="scientific">Hyphomicrobium denitrificans (strain ATCC 51888 / DSM 1869 / NCIMB 11706 / TK 0415)</name>
    <dbReference type="NCBI Taxonomy" id="582899"/>
    <lineage>
        <taxon>Bacteria</taxon>
        <taxon>Pseudomonadati</taxon>
        <taxon>Pseudomonadota</taxon>
        <taxon>Alphaproteobacteria</taxon>
        <taxon>Hyphomicrobiales</taxon>
        <taxon>Hyphomicrobiaceae</taxon>
        <taxon>Hyphomicrobium</taxon>
    </lineage>
</organism>
<feature type="domain" description="AB hydrolase-1" evidence="2">
    <location>
        <begin position="70"/>
        <end position="173"/>
    </location>
</feature>
<keyword evidence="4" id="KW-1185">Reference proteome</keyword>
<evidence type="ECO:0000259" key="2">
    <source>
        <dbReference type="Pfam" id="PF00561"/>
    </source>
</evidence>
<proteinExistence type="predicted"/>
<reference evidence="4" key="1">
    <citation type="journal article" date="2011" name="J. Bacteriol.">
        <title>Genome sequences of eight morphologically diverse alphaproteobacteria.</title>
        <authorList>
            <consortium name="US DOE Joint Genome Institute"/>
            <person name="Brown P.J."/>
            <person name="Kysela D.T."/>
            <person name="Buechlein A."/>
            <person name="Hemmerich C."/>
            <person name="Brun Y.V."/>
        </authorList>
    </citation>
    <scope>NUCLEOTIDE SEQUENCE [LARGE SCALE GENOMIC DNA]</scope>
    <source>
        <strain evidence="4">ATCC 51888 / DSM 1869 / NCIB 11706 / TK 0415</strain>
    </source>
</reference>
<evidence type="ECO:0000313" key="4">
    <source>
        <dbReference type="Proteomes" id="UP000002033"/>
    </source>
</evidence>
<dbReference type="Proteomes" id="UP000002033">
    <property type="component" value="Chromosome"/>
</dbReference>
<dbReference type="STRING" id="582899.Hden_0329"/>
<dbReference type="KEGG" id="hdn:Hden_0329"/>
<dbReference type="Gene3D" id="3.40.50.1820">
    <property type="entry name" value="alpha/beta hydrolase"/>
    <property type="match status" value="1"/>
</dbReference>